<evidence type="ECO:0000256" key="5">
    <source>
        <dbReference type="ARBA" id="ARBA00022692"/>
    </source>
</evidence>
<feature type="transmembrane region" description="Helical" evidence="8">
    <location>
        <begin position="154"/>
        <end position="181"/>
    </location>
</feature>
<evidence type="ECO:0000256" key="1">
    <source>
        <dbReference type="ARBA" id="ARBA00004651"/>
    </source>
</evidence>
<keyword evidence="2" id="KW-0813">Transport</keyword>
<proteinExistence type="predicted"/>
<dbReference type="PANTHER" id="PTHR32196">
    <property type="entry name" value="ABC TRANSPORTER PERMEASE PROTEIN YPHD-RELATED-RELATED"/>
    <property type="match status" value="1"/>
</dbReference>
<comment type="subcellular location">
    <subcellularLocation>
        <location evidence="1">Cell membrane</location>
        <topology evidence="1">Multi-pass membrane protein</topology>
    </subcellularLocation>
</comment>
<keyword evidence="6 8" id="KW-1133">Transmembrane helix</keyword>
<feature type="transmembrane region" description="Helical" evidence="8">
    <location>
        <begin position="14"/>
        <end position="31"/>
    </location>
</feature>
<name>A0A840AYU5_9HYPH</name>
<feature type="transmembrane region" description="Helical" evidence="8">
    <location>
        <begin position="120"/>
        <end position="142"/>
    </location>
</feature>
<dbReference type="GO" id="GO:0022857">
    <property type="term" value="F:transmembrane transporter activity"/>
    <property type="evidence" value="ECO:0007669"/>
    <property type="project" value="InterPro"/>
</dbReference>
<keyword evidence="3" id="KW-1003">Cell membrane</keyword>
<protein>
    <submittedName>
        <fullName evidence="9">Ribose transport system permease protein</fullName>
    </submittedName>
</protein>
<keyword evidence="5 8" id="KW-0812">Transmembrane</keyword>
<keyword evidence="10" id="KW-1185">Reference proteome</keyword>
<dbReference type="RefSeq" id="WP_183401044.1">
    <property type="nucleotide sequence ID" value="NZ_JACIDS010000006.1"/>
</dbReference>
<accession>A0A840AYU5</accession>
<reference evidence="9 10" key="1">
    <citation type="submission" date="2020-08" db="EMBL/GenBank/DDBJ databases">
        <title>Genomic Encyclopedia of Type Strains, Phase IV (KMG-IV): sequencing the most valuable type-strain genomes for metagenomic binning, comparative biology and taxonomic classification.</title>
        <authorList>
            <person name="Goeker M."/>
        </authorList>
    </citation>
    <scope>NUCLEOTIDE SEQUENCE [LARGE SCALE GENOMIC DNA]</scope>
    <source>
        <strain evidence="9 10">DSM 25966</strain>
    </source>
</reference>
<dbReference type="Pfam" id="PF02653">
    <property type="entry name" value="BPD_transp_2"/>
    <property type="match status" value="1"/>
</dbReference>
<dbReference type="GO" id="GO:0005886">
    <property type="term" value="C:plasma membrane"/>
    <property type="evidence" value="ECO:0007669"/>
    <property type="project" value="UniProtKB-SubCell"/>
</dbReference>
<dbReference type="AlphaFoldDB" id="A0A840AYU5"/>
<evidence type="ECO:0000256" key="7">
    <source>
        <dbReference type="ARBA" id="ARBA00023136"/>
    </source>
</evidence>
<keyword evidence="4" id="KW-0997">Cell inner membrane</keyword>
<evidence type="ECO:0000256" key="6">
    <source>
        <dbReference type="ARBA" id="ARBA00022989"/>
    </source>
</evidence>
<dbReference type="Proteomes" id="UP000553963">
    <property type="component" value="Unassembled WGS sequence"/>
</dbReference>
<dbReference type="InterPro" id="IPR001851">
    <property type="entry name" value="ABC_transp_permease"/>
</dbReference>
<dbReference type="EMBL" id="JACIDS010000006">
    <property type="protein sequence ID" value="MBB3933386.1"/>
    <property type="molecule type" value="Genomic_DNA"/>
</dbReference>
<evidence type="ECO:0000256" key="4">
    <source>
        <dbReference type="ARBA" id="ARBA00022519"/>
    </source>
</evidence>
<feature type="transmembrane region" description="Helical" evidence="8">
    <location>
        <begin position="249"/>
        <end position="278"/>
    </location>
</feature>
<dbReference type="PANTHER" id="PTHR32196:SF21">
    <property type="entry name" value="ABC TRANSPORTER PERMEASE PROTEIN YPHD-RELATED"/>
    <property type="match status" value="1"/>
</dbReference>
<evidence type="ECO:0000256" key="2">
    <source>
        <dbReference type="ARBA" id="ARBA00022448"/>
    </source>
</evidence>
<evidence type="ECO:0000313" key="10">
    <source>
        <dbReference type="Proteomes" id="UP000553963"/>
    </source>
</evidence>
<dbReference type="CDD" id="cd06579">
    <property type="entry name" value="TM_PBP1_transp_AraH_like"/>
    <property type="match status" value="1"/>
</dbReference>
<evidence type="ECO:0000313" key="9">
    <source>
        <dbReference type="EMBL" id="MBB3933386.1"/>
    </source>
</evidence>
<sequence>MHNLLTRFDLAKNIVYIAFFIAIIFFAITLGDRFYSITNILNITRQTAMISIMAVTMTFVISTGQIDLSIGSIAALASLIVALMLQSTENIALSVFVGLGFGMVTGALNGILITALGVPAFLVTLGMMGIIKGLAMWITATTAIPIRVDDYNTIFGLGTVFGIPILFVWTLVALAIGLFVMNYTTFGKKALAVGGNEVAARYSGVNVRNIKIIAMTMSGFTAAFAGILYSGRMQAGRFTFGEGDELTVIAAVILGGTSLFGGTANVFGAVVGSLLIGIINNGLILGGLTVSQQMMVRGVIVILATALGTRGRFFRKKTPS</sequence>
<feature type="transmembrane region" description="Helical" evidence="8">
    <location>
        <begin position="284"/>
        <end position="307"/>
    </location>
</feature>
<evidence type="ECO:0000256" key="3">
    <source>
        <dbReference type="ARBA" id="ARBA00022475"/>
    </source>
</evidence>
<comment type="caution">
    <text evidence="9">The sequence shown here is derived from an EMBL/GenBank/DDBJ whole genome shotgun (WGS) entry which is preliminary data.</text>
</comment>
<gene>
    <name evidence="9" type="ORF">GGR25_004459</name>
</gene>
<organism evidence="9 10">
    <name type="scientific">Kaistia hirudinis</name>
    <dbReference type="NCBI Taxonomy" id="1293440"/>
    <lineage>
        <taxon>Bacteria</taxon>
        <taxon>Pseudomonadati</taxon>
        <taxon>Pseudomonadota</taxon>
        <taxon>Alphaproteobacteria</taxon>
        <taxon>Hyphomicrobiales</taxon>
        <taxon>Kaistiaceae</taxon>
        <taxon>Kaistia</taxon>
    </lineage>
</organism>
<feature type="transmembrane region" description="Helical" evidence="8">
    <location>
        <begin position="92"/>
        <end position="114"/>
    </location>
</feature>
<feature type="transmembrane region" description="Helical" evidence="8">
    <location>
        <begin position="68"/>
        <end position="85"/>
    </location>
</feature>
<keyword evidence="7 8" id="KW-0472">Membrane</keyword>
<feature type="transmembrane region" description="Helical" evidence="8">
    <location>
        <begin position="210"/>
        <end position="229"/>
    </location>
</feature>
<evidence type="ECO:0000256" key="8">
    <source>
        <dbReference type="SAM" id="Phobius"/>
    </source>
</evidence>